<keyword evidence="9" id="KW-0472">Membrane</keyword>
<evidence type="ECO:0000256" key="8">
    <source>
        <dbReference type="RuleBase" id="RU000461"/>
    </source>
</evidence>
<dbReference type="CDD" id="cd11041">
    <property type="entry name" value="CYP503A1-like"/>
    <property type="match status" value="1"/>
</dbReference>
<evidence type="ECO:0000313" key="11">
    <source>
        <dbReference type="Proteomes" id="UP001595075"/>
    </source>
</evidence>
<dbReference type="PANTHER" id="PTHR46206">
    <property type="entry name" value="CYTOCHROME P450"/>
    <property type="match status" value="1"/>
</dbReference>
<evidence type="ECO:0000256" key="9">
    <source>
        <dbReference type="SAM" id="Phobius"/>
    </source>
</evidence>
<evidence type="ECO:0000256" key="4">
    <source>
        <dbReference type="ARBA" id="ARBA00022723"/>
    </source>
</evidence>
<reference evidence="10 11" key="1">
    <citation type="journal article" date="2024" name="Commun. Biol.">
        <title>Comparative genomic analysis of thermophilic fungi reveals convergent evolutionary adaptations and gene losses.</title>
        <authorList>
            <person name="Steindorff A.S."/>
            <person name="Aguilar-Pontes M.V."/>
            <person name="Robinson A.J."/>
            <person name="Andreopoulos B."/>
            <person name="LaButti K."/>
            <person name="Kuo A."/>
            <person name="Mondo S."/>
            <person name="Riley R."/>
            <person name="Otillar R."/>
            <person name="Haridas S."/>
            <person name="Lipzen A."/>
            <person name="Grimwood J."/>
            <person name="Schmutz J."/>
            <person name="Clum A."/>
            <person name="Reid I.D."/>
            <person name="Moisan M.C."/>
            <person name="Butler G."/>
            <person name="Nguyen T.T.M."/>
            <person name="Dewar K."/>
            <person name="Conant G."/>
            <person name="Drula E."/>
            <person name="Henrissat B."/>
            <person name="Hansel C."/>
            <person name="Singer S."/>
            <person name="Hutchinson M.I."/>
            <person name="de Vries R.P."/>
            <person name="Natvig D.O."/>
            <person name="Powell A.J."/>
            <person name="Tsang A."/>
            <person name="Grigoriev I.V."/>
        </authorList>
    </citation>
    <scope>NUCLEOTIDE SEQUENCE [LARGE SCALE GENOMIC DNA]</scope>
    <source>
        <strain evidence="10 11">CBS 494.80</strain>
    </source>
</reference>
<comment type="cofactor">
    <cofactor evidence="1">
        <name>heme</name>
        <dbReference type="ChEBI" id="CHEBI:30413"/>
    </cofactor>
</comment>
<accession>A0ABR4C7I0</accession>
<gene>
    <name evidence="10" type="ORF">VTL71DRAFT_3565</name>
</gene>
<evidence type="ECO:0000256" key="5">
    <source>
        <dbReference type="ARBA" id="ARBA00023002"/>
    </source>
</evidence>
<evidence type="ECO:0000256" key="3">
    <source>
        <dbReference type="ARBA" id="ARBA00022617"/>
    </source>
</evidence>
<protein>
    <recommendedName>
        <fullName evidence="12">Cytochrome P450</fullName>
    </recommendedName>
</protein>
<name>A0ABR4C7I0_9HELO</name>
<dbReference type="InterPro" id="IPR036396">
    <property type="entry name" value="Cyt_P450_sf"/>
</dbReference>
<dbReference type="PROSITE" id="PS00086">
    <property type="entry name" value="CYTOCHROME_P450"/>
    <property type="match status" value="1"/>
</dbReference>
<evidence type="ECO:0000256" key="2">
    <source>
        <dbReference type="ARBA" id="ARBA00010617"/>
    </source>
</evidence>
<dbReference type="PANTHER" id="PTHR46206:SF1">
    <property type="entry name" value="P450, PUTATIVE (EUROFUNG)-RELATED"/>
    <property type="match status" value="1"/>
</dbReference>
<dbReference type="InterPro" id="IPR001128">
    <property type="entry name" value="Cyt_P450"/>
</dbReference>
<evidence type="ECO:0000256" key="1">
    <source>
        <dbReference type="ARBA" id="ARBA00001971"/>
    </source>
</evidence>
<organism evidence="10 11">
    <name type="scientific">Oculimacula yallundae</name>
    <dbReference type="NCBI Taxonomy" id="86028"/>
    <lineage>
        <taxon>Eukaryota</taxon>
        <taxon>Fungi</taxon>
        <taxon>Dikarya</taxon>
        <taxon>Ascomycota</taxon>
        <taxon>Pezizomycotina</taxon>
        <taxon>Leotiomycetes</taxon>
        <taxon>Helotiales</taxon>
        <taxon>Ploettnerulaceae</taxon>
        <taxon>Oculimacula</taxon>
    </lineage>
</organism>
<evidence type="ECO:0000256" key="6">
    <source>
        <dbReference type="ARBA" id="ARBA00023004"/>
    </source>
</evidence>
<dbReference type="EMBL" id="JAZHXI010000012">
    <property type="protein sequence ID" value="KAL2065895.1"/>
    <property type="molecule type" value="Genomic_DNA"/>
</dbReference>
<dbReference type="InterPro" id="IPR017972">
    <property type="entry name" value="Cyt_P450_CS"/>
</dbReference>
<keyword evidence="11" id="KW-1185">Reference proteome</keyword>
<keyword evidence="3 8" id="KW-0349">Heme</keyword>
<dbReference type="Gene3D" id="1.10.630.10">
    <property type="entry name" value="Cytochrome P450"/>
    <property type="match status" value="1"/>
</dbReference>
<evidence type="ECO:0008006" key="12">
    <source>
        <dbReference type="Google" id="ProtNLM"/>
    </source>
</evidence>
<keyword evidence="5 8" id="KW-0560">Oxidoreductase</keyword>
<keyword evidence="9" id="KW-1133">Transmembrane helix</keyword>
<comment type="similarity">
    <text evidence="2 8">Belongs to the cytochrome P450 family.</text>
</comment>
<keyword evidence="7 8" id="KW-0503">Monooxygenase</keyword>
<dbReference type="Pfam" id="PF00067">
    <property type="entry name" value="p450"/>
    <property type="match status" value="1"/>
</dbReference>
<feature type="transmembrane region" description="Helical" evidence="9">
    <location>
        <begin position="6"/>
        <end position="23"/>
    </location>
</feature>
<dbReference type="InterPro" id="IPR002403">
    <property type="entry name" value="Cyt_P450_E_grp-IV"/>
</dbReference>
<dbReference type="PRINTS" id="PR00465">
    <property type="entry name" value="EP450IV"/>
</dbReference>
<keyword evidence="6 8" id="KW-0408">Iron</keyword>
<dbReference type="SUPFAM" id="SSF48264">
    <property type="entry name" value="Cytochrome P450"/>
    <property type="match status" value="1"/>
</dbReference>
<comment type="caution">
    <text evidence="10">The sequence shown here is derived from an EMBL/GenBank/DDBJ whole genome shotgun (WGS) entry which is preliminary data.</text>
</comment>
<proteinExistence type="inferred from homology"/>
<dbReference type="Proteomes" id="UP001595075">
    <property type="component" value="Unassembled WGS sequence"/>
</dbReference>
<keyword evidence="4 8" id="KW-0479">Metal-binding</keyword>
<sequence>MALDQLYVILAGVAAIVAAGFITHSKLNYADEVPSGIPWVGQQLGFLSNLRTRIASLGDAIGYIEYGYQKYSKSGLNFILPGFDRSMILVPSSQIKWITDQAEHVLNAKEMQREVLQTDHTLLDPSLAINPLHEVTIRRDLTRYLGALIPDIEEELIVGVDELWGTDTENWRDVAVFPTTMKIVARTSNRIFVGLPLCRNEDYLNSAGSFSQDIPISAGIIKLIPSIFKPFLTWIPLLPNRWHLYKASKHLLPFIRGRMSELEAANANGKKVQWNDFTGWYLKQIADHSDPSERAPMKVVKRIMVLNFAAIHTSTFTATNMLFDLFSSPTAAEDVQEIRDEIETVLAENNGKWDKTAVAKLIKTDSAVRESLRISTFMSHGMDRLVVDPKGVTMNDGLHLPHGTRIGTSTYSIHHDNNVYENAKTYDAFRFSRVRAGAAKSNGALNKEDLAKVLEAKNLSTVTTSDTFLSFGHGRHACPGRFFAATEMKLLLAHIILNYDVKPFEARPANSYIAGTILPPMKATIAVRRRKV</sequence>
<evidence type="ECO:0000313" key="10">
    <source>
        <dbReference type="EMBL" id="KAL2065895.1"/>
    </source>
</evidence>
<evidence type="ECO:0000256" key="7">
    <source>
        <dbReference type="ARBA" id="ARBA00023033"/>
    </source>
</evidence>
<keyword evidence="9" id="KW-0812">Transmembrane</keyword>